<dbReference type="Pfam" id="PF00440">
    <property type="entry name" value="TetR_N"/>
    <property type="match status" value="1"/>
</dbReference>
<dbReference type="Proteomes" id="UP001500902">
    <property type="component" value="Unassembled WGS sequence"/>
</dbReference>
<keyword evidence="7" id="KW-1185">Reference proteome</keyword>
<dbReference type="Gene3D" id="1.10.10.60">
    <property type="entry name" value="Homeodomain-like"/>
    <property type="match status" value="1"/>
</dbReference>
<evidence type="ECO:0000259" key="5">
    <source>
        <dbReference type="PROSITE" id="PS50977"/>
    </source>
</evidence>
<dbReference type="PANTHER" id="PTHR30055">
    <property type="entry name" value="HTH-TYPE TRANSCRIPTIONAL REGULATOR RUTR"/>
    <property type="match status" value="1"/>
</dbReference>
<dbReference type="InterPro" id="IPR050109">
    <property type="entry name" value="HTH-type_TetR-like_transc_reg"/>
</dbReference>
<feature type="domain" description="HTH tetR-type" evidence="5">
    <location>
        <begin position="7"/>
        <end position="67"/>
    </location>
</feature>
<dbReference type="InterPro" id="IPR009057">
    <property type="entry name" value="Homeodomain-like_sf"/>
</dbReference>
<dbReference type="Gene3D" id="1.10.357.10">
    <property type="entry name" value="Tetracycline Repressor, domain 2"/>
    <property type="match status" value="1"/>
</dbReference>
<evidence type="ECO:0000313" key="6">
    <source>
        <dbReference type="EMBL" id="GAA3684566.1"/>
    </source>
</evidence>
<protein>
    <recommendedName>
        <fullName evidence="5">HTH tetR-type domain-containing protein</fullName>
    </recommendedName>
</protein>
<evidence type="ECO:0000256" key="4">
    <source>
        <dbReference type="PROSITE-ProRule" id="PRU00335"/>
    </source>
</evidence>
<proteinExistence type="predicted"/>
<feature type="DNA-binding region" description="H-T-H motif" evidence="4">
    <location>
        <begin position="30"/>
        <end position="49"/>
    </location>
</feature>
<dbReference type="PANTHER" id="PTHR30055:SF234">
    <property type="entry name" value="HTH-TYPE TRANSCRIPTIONAL REGULATOR BETI"/>
    <property type="match status" value="1"/>
</dbReference>
<evidence type="ECO:0000256" key="1">
    <source>
        <dbReference type="ARBA" id="ARBA00023015"/>
    </source>
</evidence>
<comment type="caution">
    <text evidence="6">The sequence shown here is derived from an EMBL/GenBank/DDBJ whole genome shotgun (WGS) entry which is preliminary data.</text>
</comment>
<name>A0ABP7CD03_9ACTN</name>
<evidence type="ECO:0000256" key="2">
    <source>
        <dbReference type="ARBA" id="ARBA00023125"/>
    </source>
</evidence>
<evidence type="ECO:0000256" key="3">
    <source>
        <dbReference type="ARBA" id="ARBA00023163"/>
    </source>
</evidence>
<dbReference type="SUPFAM" id="SSF46689">
    <property type="entry name" value="Homeodomain-like"/>
    <property type="match status" value="1"/>
</dbReference>
<evidence type="ECO:0000313" key="7">
    <source>
        <dbReference type="Proteomes" id="UP001500902"/>
    </source>
</evidence>
<accession>A0ABP7CD03</accession>
<dbReference type="PRINTS" id="PR00455">
    <property type="entry name" value="HTHTETR"/>
</dbReference>
<dbReference type="InterPro" id="IPR001647">
    <property type="entry name" value="HTH_TetR"/>
</dbReference>
<keyword evidence="1" id="KW-0805">Transcription regulation</keyword>
<keyword evidence="3" id="KW-0804">Transcription</keyword>
<dbReference type="PROSITE" id="PS50977">
    <property type="entry name" value="HTH_TETR_2"/>
    <property type="match status" value="1"/>
</dbReference>
<keyword evidence="2 4" id="KW-0238">DNA-binding</keyword>
<reference evidence="7" key="1">
    <citation type="journal article" date="2019" name="Int. J. Syst. Evol. Microbiol.">
        <title>The Global Catalogue of Microorganisms (GCM) 10K type strain sequencing project: providing services to taxonomists for standard genome sequencing and annotation.</title>
        <authorList>
            <consortium name="The Broad Institute Genomics Platform"/>
            <consortium name="The Broad Institute Genome Sequencing Center for Infectious Disease"/>
            <person name="Wu L."/>
            <person name="Ma J."/>
        </authorList>
    </citation>
    <scope>NUCLEOTIDE SEQUENCE [LARGE SCALE GENOMIC DNA]</scope>
    <source>
        <strain evidence="7">JCM 16904</strain>
    </source>
</reference>
<gene>
    <name evidence="6" type="ORF">GCM10022224_056600</name>
</gene>
<sequence>MLQIVCTPTMNMIHGRALRLFVEQGYNQTTVAQIAEEADVAKKTFFNHFPTKEDVLFADVEEYYVRATAEVIAERAPDEHVADLLLRIYERVVSRVLDEGLLPGDTEALKSLSATIMTRPAIQAKVLHLMFDLQQKIAEAVLKAYPDVLDPITAVAAVGSLMGAGQAAGFAGLRQGLSPDEQLASIRRALDVAVRGLRSL</sequence>
<organism evidence="6 7">
    <name type="scientific">Nonomuraea antimicrobica</name>
    <dbReference type="NCBI Taxonomy" id="561173"/>
    <lineage>
        <taxon>Bacteria</taxon>
        <taxon>Bacillati</taxon>
        <taxon>Actinomycetota</taxon>
        <taxon>Actinomycetes</taxon>
        <taxon>Streptosporangiales</taxon>
        <taxon>Streptosporangiaceae</taxon>
        <taxon>Nonomuraea</taxon>
    </lineage>
</organism>
<dbReference type="EMBL" id="BAAAZP010000101">
    <property type="protein sequence ID" value="GAA3684566.1"/>
    <property type="molecule type" value="Genomic_DNA"/>
</dbReference>